<evidence type="ECO:0000256" key="6">
    <source>
        <dbReference type="SAM" id="Phobius"/>
    </source>
</evidence>
<comment type="subcellular location">
    <subcellularLocation>
        <location evidence="1">Membrane</location>
        <topology evidence="1">Multi-pass membrane protein</topology>
    </subcellularLocation>
</comment>
<evidence type="ECO:0000256" key="1">
    <source>
        <dbReference type="ARBA" id="ARBA00004141"/>
    </source>
</evidence>
<dbReference type="GO" id="GO:0016020">
    <property type="term" value="C:membrane"/>
    <property type="evidence" value="ECO:0007669"/>
    <property type="project" value="UniProtKB-SubCell"/>
</dbReference>
<keyword evidence="2 6" id="KW-0812">Transmembrane</keyword>
<dbReference type="AlphaFoldDB" id="A0A6A6PVL2"/>
<protein>
    <submittedName>
        <fullName evidence="7">RTA-like protein</fullName>
    </submittedName>
</protein>
<dbReference type="InterPro" id="IPR007568">
    <property type="entry name" value="RTA1"/>
</dbReference>
<dbReference type="OrthoDB" id="5384040at2759"/>
<dbReference type="Proteomes" id="UP000799767">
    <property type="component" value="Unassembled WGS sequence"/>
</dbReference>
<dbReference type="PANTHER" id="PTHR31465">
    <property type="entry name" value="PROTEIN RTA1-RELATED"/>
    <property type="match status" value="1"/>
</dbReference>
<evidence type="ECO:0000313" key="7">
    <source>
        <dbReference type="EMBL" id="KAF2484062.1"/>
    </source>
</evidence>
<feature type="transmembrane region" description="Helical" evidence="6">
    <location>
        <begin position="60"/>
        <end position="80"/>
    </location>
</feature>
<evidence type="ECO:0000256" key="5">
    <source>
        <dbReference type="SAM" id="MobiDB-lite"/>
    </source>
</evidence>
<evidence type="ECO:0000256" key="2">
    <source>
        <dbReference type="ARBA" id="ARBA00022692"/>
    </source>
</evidence>
<feature type="region of interest" description="Disordered" evidence="5">
    <location>
        <begin position="163"/>
        <end position="199"/>
    </location>
</feature>
<keyword evidence="4 6" id="KW-0472">Membrane</keyword>
<gene>
    <name evidence="7" type="ORF">BDY17DRAFT_294908</name>
</gene>
<evidence type="ECO:0000256" key="3">
    <source>
        <dbReference type="ARBA" id="ARBA00022989"/>
    </source>
</evidence>
<sequence>MVLGRMVWNFTRRAKIFGIYAWRIGMVFVVLDIIAFIVQVAGAAMAASTLNNDAAILNDLHIYMAGVGIQQLFILIFTMYAMSLHRTILAEKPQHMRKALILLYTLYACLALITTRIVFRLIEYSKGLHSTIPNHEVFQYCLDSLPMLVALVLLNAVHPGSVMSGEGSELPSRKERRAGRVSKFEGVEKAGQSKGSLGA</sequence>
<proteinExistence type="predicted"/>
<keyword evidence="8" id="KW-1185">Reference proteome</keyword>
<reference evidence="7" key="1">
    <citation type="journal article" date="2020" name="Stud. Mycol.">
        <title>101 Dothideomycetes genomes: a test case for predicting lifestyles and emergence of pathogens.</title>
        <authorList>
            <person name="Haridas S."/>
            <person name="Albert R."/>
            <person name="Binder M."/>
            <person name="Bloem J."/>
            <person name="Labutti K."/>
            <person name="Salamov A."/>
            <person name="Andreopoulos B."/>
            <person name="Baker S."/>
            <person name="Barry K."/>
            <person name="Bills G."/>
            <person name="Bluhm B."/>
            <person name="Cannon C."/>
            <person name="Castanera R."/>
            <person name="Culley D."/>
            <person name="Daum C."/>
            <person name="Ezra D."/>
            <person name="Gonzalez J."/>
            <person name="Henrissat B."/>
            <person name="Kuo A."/>
            <person name="Liang C."/>
            <person name="Lipzen A."/>
            <person name="Lutzoni F."/>
            <person name="Magnuson J."/>
            <person name="Mondo S."/>
            <person name="Nolan M."/>
            <person name="Ohm R."/>
            <person name="Pangilinan J."/>
            <person name="Park H.-J."/>
            <person name="Ramirez L."/>
            <person name="Alfaro M."/>
            <person name="Sun H."/>
            <person name="Tritt A."/>
            <person name="Yoshinaga Y."/>
            <person name="Zwiers L.-H."/>
            <person name="Turgeon B."/>
            <person name="Goodwin S."/>
            <person name="Spatafora J."/>
            <person name="Crous P."/>
            <person name="Grigoriev I."/>
        </authorList>
    </citation>
    <scope>NUCLEOTIDE SEQUENCE</scope>
    <source>
        <strain evidence="7">CBS 113389</strain>
    </source>
</reference>
<dbReference type="GeneID" id="54474210"/>
<evidence type="ECO:0000313" key="8">
    <source>
        <dbReference type="Proteomes" id="UP000799767"/>
    </source>
</evidence>
<organism evidence="7 8">
    <name type="scientific">Neohortaea acidophila</name>
    <dbReference type="NCBI Taxonomy" id="245834"/>
    <lineage>
        <taxon>Eukaryota</taxon>
        <taxon>Fungi</taxon>
        <taxon>Dikarya</taxon>
        <taxon>Ascomycota</taxon>
        <taxon>Pezizomycotina</taxon>
        <taxon>Dothideomycetes</taxon>
        <taxon>Dothideomycetidae</taxon>
        <taxon>Mycosphaerellales</taxon>
        <taxon>Teratosphaeriaceae</taxon>
        <taxon>Neohortaea</taxon>
    </lineage>
</organism>
<feature type="transmembrane region" description="Helical" evidence="6">
    <location>
        <begin position="101"/>
        <end position="122"/>
    </location>
</feature>
<name>A0A6A6PVL2_9PEZI</name>
<dbReference type="PANTHER" id="PTHR31465:SF15">
    <property type="entry name" value="LIPID TRANSPORTER ATNI-RELATED"/>
    <property type="match status" value="1"/>
</dbReference>
<dbReference type="Pfam" id="PF04479">
    <property type="entry name" value="RTA1"/>
    <property type="match status" value="1"/>
</dbReference>
<keyword evidence="3 6" id="KW-1133">Transmembrane helix</keyword>
<feature type="transmembrane region" description="Helical" evidence="6">
    <location>
        <begin position="20"/>
        <end position="48"/>
    </location>
</feature>
<accession>A0A6A6PVL2</accession>
<dbReference type="EMBL" id="MU001634">
    <property type="protein sequence ID" value="KAF2484062.1"/>
    <property type="molecule type" value="Genomic_DNA"/>
</dbReference>
<dbReference type="RefSeq" id="XP_033590632.1">
    <property type="nucleotide sequence ID" value="XM_033733208.1"/>
</dbReference>
<evidence type="ECO:0000256" key="4">
    <source>
        <dbReference type="ARBA" id="ARBA00023136"/>
    </source>
</evidence>